<organism evidence="1">
    <name type="scientific">Arundo donax</name>
    <name type="common">Giant reed</name>
    <name type="synonym">Donax arundinaceus</name>
    <dbReference type="NCBI Taxonomy" id="35708"/>
    <lineage>
        <taxon>Eukaryota</taxon>
        <taxon>Viridiplantae</taxon>
        <taxon>Streptophyta</taxon>
        <taxon>Embryophyta</taxon>
        <taxon>Tracheophyta</taxon>
        <taxon>Spermatophyta</taxon>
        <taxon>Magnoliopsida</taxon>
        <taxon>Liliopsida</taxon>
        <taxon>Poales</taxon>
        <taxon>Poaceae</taxon>
        <taxon>PACMAD clade</taxon>
        <taxon>Arundinoideae</taxon>
        <taxon>Arundineae</taxon>
        <taxon>Arundo</taxon>
    </lineage>
</organism>
<reference evidence="1" key="2">
    <citation type="journal article" date="2015" name="Data Brief">
        <title>Shoot transcriptome of the giant reed, Arundo donax.</title>
        <authorList>
            <person name="Barrero R.A."/>
            <person name="Guerrero F.D."/>
            <person name="Moolhuijzen P."/>
            <person name="Goolsby J.A."/>
            <person name="Tidwell J."/>
            <person name="Bellgard S.E."/>
            <person name="Bellgard M.I."/>
        </authorList>
    </citation>
    <scope>NUCLEOTIDE SEQUENCE</scope>
    <source>
        <tissue evidence="1">Shoot tissue taken approximately 20 cm above the soil surface</tissue>
    </source>
</reference>
<name>A0A0A9A1T3_ARUDO</name>
<proteinExistence type="predicted"/>
<sequence>MTVHTSKLNCYIPKIQQEKSRNHTTLYIHLRNFAEIVHRQMTA</sequence>
<protein>
    <submittedName>
        <fullName evidence="1">Uncharacterized protein</fullName>
    </submittedName>
</protein>
<reference evidence="1" key="1">
    <citation type="submission" date="2014-09" db="EMBL/GenBank/DDBJ databases">
        <authorList>
            <person name="Magalhaes I.L.F."/>
            <person name="Oliveira U."/>
            <person name="Santos F.R."/>
            <person name="Vidigal T.H.D.A."/>
            <person name="Brescovit A.D."/>
            <person name="Santos A.J."/>
        </authorList>
    </citation>
    <scope>NUCLEOTIDE SEQUENCE</scope>
    <source>
        <tissue evidence="1">Shoot tissue taken approximately 20 cm above the soil surface</tissue>
    </source>
</reference>
<accession>A0A0A9A1T3</accession>
<dbReference type="AlphaFoldDB" id="A0A0A9A1T3"/>
<evidence type="ECO:0000313" key="1">
    <source>
        <dbReference type="EMBL" id="JAD42970.1"/>
    </source>
</evidence>
<dbReference type="EMBL" id="GBRH01254925">
    <property type="protein sequence ID" value="JAD42970.1"/>
    <property type="molecule type" value="Transcribed_RNA"/>
</dbReference>